<name>A0ABR8KJA7_9NOSO</name>
<proteinExistence type="predicted"/>
<keyword evidence="2" id="KW-1185">Reference proteome</keyword>
<accession>A0ABR8KJA7</accession>
<comment type="caution">
    <text evidence="1">The sequence shown here is derived from an EMBL/GenBank/DDBJ whole genome shotgun (WGS) entry which is preliminary data.</text>
</comment>
<dbReference type="RefSeq" id="WP_190959672.1">
    <property type="nucleotide sequence ID" value="NZ_JACJTU010000072.1"/>
</dbReference>
<dbReference type="EMBL" id="JACJTU010000072">
    <property type="protein sequence ID" value="MBD2739165.1"/>
    <property type="molecule type" value="Genomic_DNA"/>
</dbReference>
<evidence type="ECO:0000313" key="1">
    <source>
        <dbReference type="EMBL" id="MBD2739165.1"/>
    </source>
</evidence>
<dbReference type="Proteomes" id="UP000637383">
    <property type="component" value="Unassembled WGS sequence"/>
</dbReference>
<reference evidence="1 2" key="1">
    <citation type="journal article" date="2020" name="ISME J.">
        <title>Comparative genomics reveals insights into cyanobacterial evolution and habitat adaptation.</title>
        <authorList>
            <person name="Chen M.Y."/>
            <person name="Teng W.K."/>
            <person name="Zhao L."/>
            <person name="Hu C.X."/>
            <person name="Zhou Y.K."/>
            <person name="Han B.P."/>
            <person name="Song L.R."/>
            <person name="Shu W.S."/>
        </authorList>
    </citation>
    <scope>NUCLEOTIDE SEQUENCE [LARGE SCALE GENOMIC DNA]</scope>
    <source>
        <strain evidence="1 2">FACHB-159</strain>
    </source>
</reference>
<protein>
    <submittedName>
        <fullName evidence="1">Uncharacterized protein</fullName>
    </submittedName>
</protein>
<gene>
    <name evidence="1" type="ORF">H6H03_35775</name>
</gene>
<sequence>MIYYSLILILLFVGPALSSIAIRRTASDSPAETLRDRIYRTDTENCDVCDGLRLR</sequence>
<evidence type="ECO:0000313" key="2">
    <source>
        <dbReference type="Proteomes" id="UP000637383"/>
    </source>
</evidence>
<organism evidence="1 2">
    <name type="scientific">Nostoc paludosum FACHB-159</name>
    <dbReference type="NCBI Taxonomy" id="2692908"/>
    <lineage>
        <taxon>Bacteria</taxon>
        <taxon>Bacillati</taxon>
        <taxon>Cyanobacteriota</taxon>
        <taxon>Cyanophyceae</taxon>
        <taxon>Nostocales</taxon>
        <taxon>Nostocaceae</taxon>
        <taxon>Nostoc</taxon>
    </lineage>
</organism>